<proteinExistence type="predicted"/>
<dbReference type="Proteomes" id="UP000789572">
    <property type="component" value="Unassembled WGS sequence"/>
</dbReference>
<gene>
    <name evidence="3" type="ORF">POCULU_LOCUS292</name>
</gene>
<dbReference type="GO" id="GO:0046872">
    <property type="term" value="F:metal ion binding"/>
    <property type="evidence" value="ECO:0007669"/>
    <property type="project" value="InterPro"/>
</dbReference>
<dbReference type="PANTHER" id="PTHR20910">
    <property type="entry name" value="AGAP001623-PA"/>
    <property type="match status" value="1"/>
</dbReference>
<dbReference type="GO" id="GO:0006801">
    <property type="term" value="P:superoxide metabolic process"/>
    <property type="evidence" value="ECO:0007669"/>
    <property type="project" value="InterPro"/>
</dbReference>
<dbReference type="SUPFAM" id="SSF49329">
    <property type="entry name" value="Cu,Zn superoxide dismutase-like"/>
    <property type="match status" value="1"/>
</dbReference>
<feature type="signal peptide" evidence="1">
    <location>
        <begin position="1"/>
        <end position="20"/>
    </location>
</feature>
<keyword evidence="1" id="KW-0732">Signal</keyword>
<dbReference type="EMBL" id="CAJVPJ010000014">
    <property type="protein sequence ID" value="CAG8455837.1"/>
    <property type="molecule type" value="Genomic_DNA"/>
</dbReference>
<dbReference type="OrthoDB" id="159229at2759"/>
<dbReference type="InterPro" id="IPR036423">
    <property type="entry name" value="SOD-like_Cu/Zn_dom_sf"/>
</dbReference>
<evidence type="ECO:0000313" key="3">
    <source>
        <dbReference type="EMBL" id="CAG8455837.1"/>
    </source>
</evidence>
<feature type="chain" id="PRO_5040300549" evidence="1">
    <location>
        <begin position="21"/>
        <end position="180"/>
    </location>
</feature>
<protein>
    <submittedName>
        <fullName evidence="3">8943_t:CDS:1</fullName>
    </submittedName>
</protein>
<dbReference type="Gene3D" id="2.60.40.200">
    <property type="entry name" value="Superoxide dismutase, copper/zinc binding domain"/>
    <property type="match status" value="1"/>
</dbReference>
<dbReference type="AlphaFoldDB" id="A0A9N8VHC8"/>
<name>A0A9N8VHC8_9GLOM</name>
<organism evidence="3 4">
    <name type="scientific">Paraglomus occultum</name>
    <dbReference type="NCBI Taxonomy" id="144539"/>
    <lineage>
        <taxon>Eukaryota</taxon>
        <taxon>Fungi</taxon>
        <taxon>Fungi incertae sedis</taxon>
        <taxon>Mucoromycota</taxon>
        <taxon>Glomeromycotina</taxon>
        <taxon>Glomeromycetes</taxon>
        <taxon>Paraglomerales</taxon>
        <taxon>Paraglomeraceae</taxon>
        <taxon>Paraglomus</taxon>
    </lineage>
</organism>
<dbReference type="Pfam" id="PF00080">
    <property type="entry name" value="Sod_Cu"/>
    <property type="match status" value="1"/>
</dbReference>
<evidence type="ECO:0000259" key="2">
    <source>
        <dbReference type="Pfam" id="PF00080"/>
    </source>
</evidence>
<sequence>MNMLLSILVLLLSSTLLTSSLPVPDSPNPSTHIAYAQFTGVVTGTINFREDGSQTFTNVIVQLYSGLTNLTGQYAYHIHQYPVPNSGDCNLTGGHLSPSGYPDGAPCDPNIPNLCQEGDLSGKHGKLPGFPSGQILYRQYQDPYLKWVNPTDTIFGRSVVIHYPNGTRYACANIYAGYPE</sequence>
<accession>A0A9N8VHC8</accession>
<dbReference type="InterPro" id="IPR053257">
    <property type="entry name" value="Cu-only_SOD"/>
</dbReference>
<dbReference type="InterPro" id="IPR001424">
    <property type="entry name" value="SOD_Cu_Zn_dom"/>
</dbReference>
<dbReference type="PANTHER" id="PTHR20910:SF1">
    <property type="entry name" value="SUPEROXIDE DISMUTASE COPPER_ZINC BINDING DOMAIN-CONTAINING PROTEIN"/>
    <property type="match status" value="1"/>
</dbReference>
<keyword evidence="4" id="KW-1185">Reference proteome</keyword>
<evidence type="ECO:0000313" key="4">
    <source>
        <dbReference type="Proteomes" id="UP000789572"/>
    </source>
</evidence>
<comment type="caution">
    <text evidence="3">The sequence shown here is derived from an EMBL/GenBank/DDBJ whole genome shotgun (WGS) entry which is preliminary data.</text>
</comment>
<evidence type="ECO:0000256" key="1">
    <source>
        <dbReference type="SAM" id="SignalP"/>
    </source>
</evidence>
<feature type="domain" description="Superoxide dismutase copper/zinc binding" evidence="2">
    <location>
        <begin position="42"/>
        <end position="163"/>
    </location>
</feature>
<reference evidence="3" key="1">
    <citation type="submission" date="2021-06" db="EMBL/GenBank/DDBJ databases">
        <authorList>
            <person name="Kallberg Y."/>
            <person name="Tangrot J."/>
            <person name="Rosling A."/>
        </authorList>
    </citation>
    <scope>NUCLEOTIDE SEQUENCE</scope>
    <source>
        <strain evidence="3">IA702</strain>
    </source>
</reference>